<dbReference type="GO" id="GO:0005524">
    <property type="term" value="F:ATP binding"/>
    <property type="evidence" value="ECO:0007669"/>
    <property type="project" value="InterPro"/>
</dbReference>
<dbReference type="InterPro" id="IPR002423">
    <property type="entry name" value="Cpn60/GroEL/TCP-1"/>
</dbReference>
<organism evidence="1 2">
    <name type="scientific">Kingdonia uniflora</name>
    <dbReference type="NCBI Taxonomy" id="39325"/>
    <lineage>
        <taxon>Eukaryota</taxon>
        <taxon>Viridiplantae</taxon>
        <taxon>Streptophyta</taxon>
        <taxon>Embryophyta</taxon>
        <taxon>Tracheophyta</taxon>
        <taxon>Spermatophyta</taxon>
        <taxon>Magnoliopsida</taxon>
        <taxon>Ranunculales</taxon>
        <taxon>Circaeasteraceae</taxon>
        <taxon>Kingdonia</taxon>
    </lineage>
</organism>
<dbReference type="AlphaFoldDB" id="A0A7J7LHI4"/>
<reference evidence="1 2" key="1">
    <citation type="journal article" date="2020" name="IScience">
        <title>Genome Sequencing of the Endangered Kingdonia uniflora (Circaeasteraceae, Ranunculales) Reveals Potential Mechanisms of Evolutionary Specialization.</title>
        <authorList>
            <person name="Sun Y."/>
            <person name="Deng T."/>
            <person name="Zhang A."/>
            <person name="Moore M.J."/>
            <person name="Landis J.B."/>
            <person name="Lin N."/>
            <person name="Zhang H."/>
            <person name="Zhang X."/>
            <person name="Huang J."/>
            <person name="Zhang X."/>
            <person name="Sun H."/>
            <person name="Wang H."/>
        </authorList>
    </citation>
    <scope>NUCLEOTIDE SEQUENCE [LARGE SCALE GENOMIC DNA]</scope>
    <source>
        <strain evidence="1">TB1705</strain>
        <tissue evidence="1">Leaf</tissue>
    </source>
</reference>
<dbReference type="InterPro" id="IPR027413">
    <property type="entry name" value="GROEL-like_equatorial_sf"/>
</dbReference>
<sequence>MCCSLPCRHVLPSGEGVLYGVDVNTGGITDSFANFIWEPKVVKINALIVATNVACLVLGVDEMVKNPEVYKLVQTCRNAQRHLKDISILAVKHQRPFFMLVLLVFLYIG</sequence>
<keyword evidence="2" id="KW-1185">Reference proteome</keyword>
<dbReference type="SUPFAM" id="SSF48592">
    <property type="entry name" value="GroEL equatorial domain-like"/>
    <property type="match status" value="1"/>
</dbReference>
<proteinExistence type="predicted"/>
<dbReference type="EMBL" id="JACGCM010002279">
    <property type="protein sequence ID" value="KAF6142095.1"/>
    <property type="molecule type" value="Genomic_DNA"/>
</dbReference>
<comment type="caution">
    <text evidence="1">The sequence shown here is derived from an EMBL/GenBank/DDBJ whole genome shotgun (WGS) entry which is preliminary data.</text>
</comment>
<gene>
    <name evidence="1" type="ORF">GIB67_037013</name>
</gene>
<dbReference type="Pfam" id="PF00118">
    <property type="entry name" value="Cpn60_TCP1"/>
    <property type="match status" value="1"/>
</dbReference>
<evidence type="ECO:0000313" key="2">
    <source>
        <dbReference type="Proteomes" id="UP000541444"/>
    </source>
</evidence>
<dbReference type="Proteomes" id="UP000541444">
    <property type="component" value="Unassembled WGS sequence"/>
</dbReference>
<accession>A0A7J7LHI4</accession>
<evidence type="ECO:0000313" key="1">
    <source>
        <dbReference type="EMBL" id="KAF6142095.1"/>
    </source>
</evidence>
<name>A0A7J7LHI4_9MAGN</name>
<dbReference type="Gene3D" id="1.10.560.10">
    <property type="entry name" value="GroEL-like equatorial domain"/>
    <property type="match status" value="1"/>
</dbReference>
<dbReference type="OrthoDB" id="1928377at2759"/>
<protein>
    <submittedName>
        <fullName evidence="1">Uncharacterized protein</fullName>
    </submittedName>
</protein>